<dbReference type="Proteomes" id="UP000678499">
    <property type="component" value="Unassembled WGS sequence"/>
</dbReference>
<keyword evidence="2" id="KW-1185">Reference proteome</keyword>
<dbReference type="OrthoDB" id="406773at2759"/>
<protein>
    <submittedName>
        <fullName evidence="1">Uncharacterized protein</fullName>
    </submittedName>
</protein>
<reference evidence="1" key="1">
    <citation type="submission" date="2020-11" db="EMBL/GenBank/DDBJ databases">
        <authorList>
            <person name="Tran Van P."/>
        </authorList>
    </citation>
    <scope>NUCLEOTIDE SEQUENCE</scope>
</reference>
<accession>A0A7R9BFN7</accession>
<sequence>MDKRKEPCLAGAWWKSTGSFCIDEKNIRTHNFVPRLCLNLEKILVNQSVVDFGTGYGYLGRCLLRLKQRMLPKSGGGHAVEDFDFYSKMNASNAWESPPLIRSFEGFDGALNIENITQGFVKHLDLTLAANLNHSFDWVISFEVAEHIPRRYESVFLYNLVKHSDYGIVLSWASPEYGMVEAHPNPRYNSEVHALMARIGFDRAVDLEKIVSKMNASNAWESPPLIKSFEGFDGALNIENITQGFVKHLDLTLAANLNRSFDWVISFEVAEHIPRRYESVFLYNLVKHSDYGIVLSWASPEYGMVEAHPNPRYNSEVHALMARIGFDRAMDLEKIVRFELENDGHVGEVYKVHTMVFVRRYSKKGNGTH</sequence>
<gene>
    <name evidence="1" type="ORF">NMOB1V02_LOCUS2243</name>
</gene>
<dbReference type="EMBL" id="OA882284">
    <property type="protein sequence ID" value="CAD7274412.1"/>
    <property type="molecule type" value="Genomic_DNA"/>
</dbReference>
<proteinExistence type="predicted"/>
<dbReference type="EMBL" id="CAJPEX010000247">
    <property type="protein sequence ID" value="CAG0914564.1"/>
    <property type="molecule type" value="Genomic_DNA"/>
</dbReference>
<dbReference type="AlphaFoldDB" id="A0A7R9BFN7"/>
<dbReference type="SUPFAM" id="SSF53335">
    <property type="entry name" value="S-adenosyl-L-methionine-dependent methyltransferases"/>
    <property type="match status" value="1"/>
</dbReference>
<dbReference type="InterPro" id="IPR029063">
    <property type="entry name" value="SAM-dependent_MTases_sf"/>
</dbReference>
<name>A0A7R9BFN7_9CRUS</name>
<dbReference type="Gene3D" id="3.40.50.150">
    <property type="entry name" value="Vaccinia Virus protein VP39"/>
    <property type="match status" value="1"/>
</dbReference>
<evidence type="ECO:0000313" key="2">
    <source>
        <dbReference type="Proteomes" id="UP000678499"/>
    </source>
</evidence>
<organism evidence="1">
    <name type="scientific">Notodromas monacha</name>
    <dbReference type="NCBI Taxonomy" id="399045"/>
    <lineage>
        <taxon>Eukaryota</taxon>
        <taxon>Metazoa</taxon>
        <taxon>Ecdysozoa</taxon>
        <taxon>Arthropoda</taxon>
        <taxon>Crustacea</taxon>
        <taxon>Oligostraca</taxon>
        <taxon>Ostracoda</taxon>
        <taxon>Podocopa</taxon>
        <taxon>Podocopida</taxon>
        <taxon>Cypridocopina</taxon>
        <taxon>Cypridoidea</taxon>
        <taxon>Cyprididae</taxon>
        <taxon>Notodromas</taxon>
    </lineage>
</organism>
<evidence type="ECO:0000313" key="1">
    <source>
        <dbReference type="EMBL" id="CAD7274412.1"/>
    </source>
</evidence>